<dbReference type="PANTHER" id="PTHR30629:SF2">
    <property type="entry name" value="PROPHAGE INTEGRASE INTS-RELATED"/>
    <property type="match status" value="1"/>
</dbReference>
<dbReference type="GO" id="GO:0006310">
    <property type="term" value="P:DNA recombination"/>
    <property type="evidence" value="ECO:0007669"/>
    <property type="project" value="UniProtKB-KW"/>
</dbReference>
<dbReference type="InterPro" id="IPR038488">
    <property type="entry name" value="Integrase_DNA-bd_sf"/>
</dbReference>
<dbReference type="Pfam" id="PF00589">
    <property type="entry name" value="Phage_integrase"/>
    <property type="match status" value="1"/>
</dbReference>
<keyword evidence="3" id="KW-0238">DNA-binding</keyword>
<evidence type="ECO:0000313" key="7">
    <source>
        <dbReference type="EMBL" id="RLV58237.1"/>
    </source>
</evidence>
<dbReference type="InterPro" id="IPR013762">
    <property type="entry name" value="Integrase-like_cat_sf"/>
</dbReference>
<comment type="similarity">
    <text evidence="1">Belongs to the 'phage' integrase family.</text>
</comment>
<sequence>MALSDTWLRKVNGKPRDRVLEKSDRDGMGVRISTKSKVKFQFRYRYIGKACRIDLGSYPATTLKEARELTLSYRKKLENGLNPKQVKQDKIQKNREAITVDKLFYLWYEAYCKNNIKHPENFRRCYEIHVSSTLGDQIFNYVTLFEWLTLFEQLARKYTTATTHSLAIVKSMTKWGYKRQLIQNKDPLDISPKHDLKMKSNARDRILTDNELKLFFSGLQNSRSNVQIKILLQLLLHFACRGAELRFAKKSHFDLKNKVWVVPPENHKIGHLTNKSIKRAIIDEAIPLLEFAFSLTDSEYAFSLGERPISKSTLAIQPSFIRKVCNRLGTPMEHWTIHDLRRTARTRLSKLTSSNIAEKILGHTLPGIQGVYDQYDYLEEQQIAYKAWWKEVDKIVGYKATNL</sequence>
<gene>
    <name evidence="7" type="ORF">D5018_18340</name>
</gene>
<evidence type="ECO:0000259" key="6">
    <source>
        <dbReference type="Pfam" id="PF13356"/>
    </source>
</evidence>
<evidence type="ECO:0000256" key="1">
    <source>
        <dbReference type="ARBA" id="ARBA00008857"/>
    </source>
</evidence>
<reference evidence="7 8" key="1">
    <citation type="submission" date="2018-09" db="EMBL/GenBank/DDBJ databases">
        <title>Phylogeny of the Shewanellaceae, and recommendation for two new genera, Pseudoshewanella and Parashewanella.</title>
        <authorList>
            <person name="Wang G."/>
        </authorList>
    </citation>
    <scope>NUCLEOTIDE SEQUENCE [LARGE SCALE GENOMIC DNA]</scope>
    <source>
        <strain evidence="7 8">C51</strain>
    </source>
</reference>
<dbReference type="InterPro" id="IPR011010">
    <property type="entry name" value="DNA_brk_join_enz"/>
</dbReference>
<evidence type="ECO:0000256" key="4">
    <source>
        <dbReference type="ARBA" id="ARBA00023172"/>
    </source>
</evidence>
<keyword evidence="8" id="KW-1185">Reference proteome</keyword>
<dbReference type="Proteomes" id="UP000281474">
    <property type="component" value="Unassembled WGS sequence"/>
</dbReference>
<feature type="domain" description="Tyr recombinase" evidence="5">
    <location>
        <begin position="206"/>
        <end position="369"/>
    </location>
</feature>
<evidence type="ECO:0000256" key="2">
    <source>
        <dbReference type="ARBA" id="ARBA00022908"/>
    </source>
</evidence>
<dbReference type="GO" id="GO:0003677">
    <property type="term" value="F:DNA binding"/>
    <property type="evidence" value="ECO:0007669"/>
    <property type="project" value="UniProtKB-KW"/>
</dbReference>
<accession>A0A3L8PS38</accession>
<comment type="caution">
    <text evidence="7">The sequence shown here is derived from an EMBL/GenBank/DDBJ whole genome shotgun (WGS) entry which is preliminary data.</text>
</comment>
<dbReference type="Pfam" id="PF13356">
    <property type="entry name" value="Arm-DNA-bind_3"/>
    <property type="match status" value="1"/>
</dbReference>
<evidence type="ECO:0000256" key="3">
    <source>
        <dbReference type="ARBA" id="ARBA00023125"/>
    </source>
</evidence>
<dbReference type="Gene3D" id="1.10.443.10">
    <property type="entry name" value="Intergrase catalytic core"/>
    <property type="match status" value="1"/>
</dbReference>
<dbReference type="InterPro" id="IPR002104">
    <property type="entry name" value="Integrase_catalytic"/>
</dbReference>
<keyword evidence="4" id="KW-0233">DNA recombination</keyword>
<dbReference type="InterPro" id="IPR050808">
    <property type="entry name" value="Phage_Integrase"/>
</dbReference>
<dbReference type="Gene3D" id="1.10.150.130">
    <property type="match status" value="1"/>
</dbReference>
<evidence type="ECO:0000259" key="5">
    <source>
        <dbReference type="Pfam" id="PF00589"/>
    </source>
</evidence>
<dbReference type="GO" id="GO:0015074">
    <property type="term" value="P:DNA integration"/>
    <property type="evidence" value="ECO:0007669"/>
    <property type="project" value="UniProtKB-KW"/>
</dbReference>
<dbReference type="EMBL" id="QZEI01000086">
    <property type="protein sequence ID" value="RLV58237.1"/>
    <property type="molecule type" value="Genomic_DNA"/>
</dbReference>
<dbReference type="SUPFAM" id="SSF56349">
    <property type="entry name" value="DNA breaking-rejoining enzymes"/>
    <property type="match status" value="1"/>
</dbReference>
<dbReference type="InterPro" id="IPR025166">
    <property type="entry name" value="Integrase_DNA_bind_dom"/>
</dbReference>
<dbReference type="RefSeq" id="WP_121840444.1">
    <property type="nucleotide sequence ID" value="NZ_ML014835.1"/>
</dbReference>
<dbReference type="Gene3D" id="3.30.160.390">
    <property type="entry name" value="Integrase, DNA-binding domain"/>
    <property type="match status" value="1"/>
</dbReference>
<evidence type="ECO:0000313" key="8">
    <source>
        <dbReference type="Proteomes" id="UP000281474"/>
    </source>
</evidence>
<protein>
    <submittedName>
        <fullName evidence="7">DUF4102 domain-containing protein</fullName>
    </submittedName>
</protein>
<proteinExistence type="inferred from homology"/>
<organism evidence="7 8">
    <name type="scientific">Parashewanella curva</name>
    <dbReference type="NCBI Taxonomy" id="2338552"/>
    <lineage>
        <taxon>Bacteria</taxon>
        <taxon>Pseudomonadati</taxon>
        <taxon>Pseudomonadota</taxon>
        <taxon>Gammaproteobacteria</taxon>
        <taxon>Alteromonadales</taxon>
        <taxon>Shewanellaceae</taxon>
        <taxon>Parashewanella</taxon>
    </lineage>
</organism>
<dbReference type="AlphaFoldDB" id="A0A3L8PS38"/>
<dbReference type="InterPro" id="IPR010998">
    <property type="entry name" value="Integrase_recombinase_N"/>
</dbReference>
<name>A0A3L8PS38_9GAMM</name>
<dbReference type="PANTHER" id="PTHR30629">
    <property type="entry name" value="PROPHAGE INTEGRASE"/>
    <property type="match status" value="1"/>
</dbReference>
<feature type="domain" description="Integrase DNA-binding" evidence="6">
    <location>
        <begin position="3"/>
        <end position="89"/>
    </location>
</feature>
<keyword evidence="2" id="KW-0229">DNA integration</keyword>